<organism evidence="1 2">
    <name type="scientific">Dongia soli</name>
    <dbReference type="NCBI Taxonomy" id="600628"/>
    <lineage>
        <taxon>Bacteria</taxon>
        <taxon>Pseudomonadati</taxon>
        <taxon>Pseudomonadota</taxon>
        <taxon>Alphaproteobacteria</taxon>
        <taxon>Rhodospirillales</taxon>
        <taxon>Dongiaceae</taxon>
        <taxon>Dongia</taxon>
    </lineage>
</organism>
<accession>A0ABU5E9H8</accession>
<name>A0ABU5E9H8_9PROT</name>
<sequence length="175" mass="19696">MKPENTSGKRPGGDECQRRYLELCLQARGSNVHEETLLATDYLNHINEIVMLLELIPDLPDCLEDCKAWRPLSYQEHFAQSGIADRDLAIEAYDYVPAEFRQPFDRLVGEMNRLVALSVVRLEQLLTKGEDDVLRLVASRASHNLQDLIGQASAVIHGHAEIMGQDKIDALMELG</sequence>
<evidence type="ECO:0000313" key="2">
    <source>
        <dbReference type="Proteomes" id="UP001279642"/>
    </source>
</evidence>
<evidence type="ECO:0000313" key="1">
    <source>
        <dbReference type="EMBL" id="MDY0882429.1"/>
    </source>
</evidence>
<reference evidence="1 2" key="1">
    <citation type="journal article" date="2016" name="Antonie Van Leeuwenhoek">
        <title>Dongia soli sp. nov., isolated from soil from Dokdo, Korea.</title>
        <authorList>
            <person name="Kim D.U."/>
            <person name="Lee H."/>
            <person name="Kim H."/>
            <person name="Kim S.G."/>
            <person name="Ka J.O."/>
        </authorList>
    </citation>
    <scope>NUCLEOTIDE SEQUENCE [LARGE SCALE GENOMIC DNA]</scope>
    <source>
        <strain evidence="1 2">D78</strain>
    </source>
</reference>
<comment type="caution">
    <text evidence="1">The sequence shown here is derived from an EMBL/GenBank/DDBJ whole genome shotgun (WGS) entry which is preliminary data.</text>
</comment>
<dbReference type="RefSeq" id="WP_320507452.1">
    <property type="nucleotide sequence ID" value="NZ_JAXCLW010000001.1"/>
</dbReference>
<dbReference type="Proteomes" id="UP001279642">
    <property type="component" value="Unassembled WGS sequence"/>
</dbReference>
<gene>
    <name evidence="1" type="ORF">SMD27_06220</name>
</gene>
<dbReference type="EMBL" id="JAXCLW010000001">
    <property type="protein sequence ID" value="MDY0882429.1"/>
    <property type="molecule type" value="Genomic_DNA"/>
</dbReference>
<proteinExistence type="predicted"/>
<keyword evidence="2" id="KW-1185">Reference proteome</keyword>
<protein>
    <submittedName>
        <fullName evidence="1">Uncharacterized protein</fullName>
    </submittedName>
</protein>